<sequence length="218" mass="22657">MAVIHQTTLSPTKLELLAPWLPAQPWYAGDGAAPDLTKAGGFRLDDPEGEVGMEFMVATDSSGAGPVHYHVPFTYRGAPLPGADHALIGTLEHGVLGKRWVYDGTHDPVLVAQLFALLTGRAEAHAQSVNDALDPTVHAQLTGTGHGTVAGPAAVTPAPSATDILVRSTRPLLLRVHRVLTPGGTDGGATQGYLSATWTGPAGEQARGVFLTVHEASD</sequence>
<dbReference type="GO" id="GO:0016301">
    <property type="term" value="F:kinase activity"/>
    <property type="evidence" value="ECO:0007669"/>
    <property type="project" value="UniProtKB-KW"/>
</dbReference>
<evidence type="ECO:0000256" key="1">
    <source>
        <dbReference type="ARBA" id="ARBA00022679"/>
    </source>
</evidence>
<evidence type="ECO:0000256" key="4">
    <source>
        <dbReference type="ARBA" id="ARBA00022840"/>
    </source>
</evidence>
<keyword evidence="2" id="KW-0547">Nucleotide-binding</keyword>
<dbReference type="GO" id="GO:0005524">
    <property type="term" value="F:ATP binding"/>
    <property type="evidence" value="ECO:0007669"/>
    <property type="project" value="UniProtKB-KW"/>
</dbReference>
<evidence type="ECO:0000259" key="5">
    <source>
        <dbReference type="Pfam" id="PF18085"/>
    </source>
</evidence>
<dbReference type="Proteomes" id="UP000286746">
    <property type="component" value="Unassembled WGS sequence"/>
</dbReference>
<keyword evidence="4" id="KW-0067">ATP-binding</keyword>
<keyword evidence="3" id="KW-0418">Kinase</keyword>
<evidence type="ECO:0000256" key="2">
    <source>
        <dbReference type="ARBA" id="ARBA00022741"/>
    </source>
</evidence>
<keyword evidence="1" id="KW-0808">Transferase</keyword>
<evidence type="ECO:0000313" key="6">
    <source>
        <dbReference type="EMBL" id="GCD46328.1"/>
    </source>
</evidence>
<dbReference type="EMBL" id="BHZD01000001">
    <property type="protein sequence ID" value="GCD46328.1"/>
    <property type="molecule type" value="Genomic_DNA"/>
</dbReference>
<dbReference type="AlphaFoldDB" id="A0A401WAI8"/>
<accession>A0A401WAI8</accession>
<comment type="caution">
    <text evidence="6">The sequence shown here is derived from an EMBL/GenBank/DDBJ whole genome shotgun (WGS) entry which is preliminary data.</text>
</comment>
<reference evidence="6 7" key="1">
    <citation type="submission" date="2018-11" db="EMBL/GenBank/DDBJ databases">
        <title>Whole genome sequence of Streptomyces paromomycinus NBRC 15454(T).</title>
        <authorList>
            <person name="Komaki H."/>
            <person name="Tamura T."/>
        </authorList>
    </citation>
    <scope>NUCLEOTIDE SEQUENCE [LARGE SCALE GENOMIC DNA]</scope>
    <source>
        <strain evidence="6 7">NBRC 15454</strain>
    </source>
</reference>
<evidence type="ECO:0000256" key="3">
    <source>
        <dbReference type="ARBA" id="ARBA00022777"/>
    </source>
</evidence>
<name>A0A401WAI8_STREY</name>
<dbReference type="InterPro" id="IPR040999">
    <property type="entry name" value="Mak_N_cap"/>
</dbReference>
<organism evidence="6 7">
    <name type="scientific">Streptomyces paromomycinus</name>
    <name type="common">Streptomyces rimosus subsp. paromomycinus</name>
    <dbReference type="NCBI Taxonomy" id="92743"/>
    <lineage>
        <taxon>Bacteria</taxon>
        <taxon>Bacillati</taxon>
        <taxon>Actinomycetota</taxon>
        <taxon>Actinomycetes</taxon>
        <taxon>Kitasatosporales</taxon>
        <taxon>Streptomycetaceae</taxon>
        <taxon>Streptomyces</taxon>
    </lineage>
</organism>
<dbReference type="RefSeq" id="WP_125056719.1">
    <property type="nucleotide sequence ID" value="NZ_BHZD01000001.1"/>
</dbReference>
<gene>
    <name evidence="6" type="ORF">GKJPGBOP_06077</name>
</gene>
<keyword evidence="7" id="KW-1185">Reference proteome</keyword>
<proteinExistence type="predicted"/>
<protein>
    <recommendedName>
        <fullName evidence="5">Maltokinase N-terminal cap domain-containing protein</fullName>
    </recommendedName>
</protein>
<feature type="domain" description="Maltokinase N-terminal cap" evidence="5">
    <location>
        <begin position="20"/>
        <end position="107"/>
    </location>
</feature>
<dbReference type="Pfam" id="PF18085">
    <property type="entry name" value="Mak_N_cap"/>
    <property type="match status" value="1"/>
</dbReference>
<evidence type="ECO:0000313" key="7">
    <source>
        <dbReference type="Proteomes" id="UP000286746"/>
    </source>
</evidence>